<evidence type="ECO:0000313" key="2">
    <source>
        <dbReference type="Proteomes" id="UP000319732"/>
    </source>
</evidence>
<protein>
    <submittedName>
        <fullName evidence="1">Uncharacterized protein</fullName>
    </submittedName>
</protein>
<accession>A0A545TAE7</accession>
<dbReference type="OrthoDB" id="8900715at2"/>
<proteinExistence type="predicted"/>
<dbReference type="EMBL" id="VHSG01000017">
    <property type="protein sequence ID" value="TQV74186.1"/>
    <property type="molecule type" value="Genomic_DNA"/>
</dbReference>
<comment type="caution">
    <text evidence="1">The sequence shown here is derived from an EMBL/GenBank/DDBJ whole genome shotgun (WGS) entry which is preliminary data.</text>
</comment>
<reference evidence="1 2" key="1">
    <citation type="submission" date="2019-06" db="EMBL/GenBank/DDBJ databases">
        <title>Whole genome sequence for Cellvibrionaceae sp. R142.</title>
        <authorList>
            <person name="Wang G."/>
        </authorList>
    </citation>
    <scope>NUCLEOTIDE SEQUENCE [LARGE SCALE GENOMIC DNA]</scope>
    <source>
        <strain evidence="1 2">R142</strain>
    </source>
</reference>
<sequence>MIPALLMFLAGCETAHTVSVKTVGQLAVSERSPKILLMPLDVELSVLTAAGLTEPQAEWTTNAITHMQTALAEEVSDRGATLESYESVVQDPAATAVQMEKLHEAVGLSILTHHLGPLRLPAKNGAFDWTLGRGARALESDTDADYALFVFVRDSYASGGRVAMQIGMALLGASVSGGMQVGFASLVDLKSGDIVWFNRLMSSTGDLRKIEPARNTVKSLLDTLPGADSV</sequence>
<name>A0A545TAE7_9GAMM</name>
<organism evidence="1 2">
    <name type="scientific">Exilibacterium tricleocarpae</name>
    <dbReference type="NCBI Taxonomy" id="2591008"/>
    <lineage>
        <taxon>Bacteria</taxon>
        <taxon>Pseudomonadati</taxon>
        <taxon>Pseudomonadota</taxon>
        <taxon>Gammaproteobacteria</taxon>
        <taxon>Cellvibrionales</taxon>
        <taxon>Cellvibrionaceae</taxon>
        <taxon>Exilibacterium</taxon>
    </lineage>
</organism>
<gene>
    <name evidence="1" type="ORF">FKG94_16395</name>
</gene>
<evidence type="ECO:0000313" key="1">
    <source>
        <dbReference type="EMBL" id="TQV74186.1"/>
    </source>
</evidence>
<keyword evidence="2" id="KW-1185">Reference proteome</keyword>
<dbReference type="Proteomes" id="UP000319732">
    <property type="component" value="Unassembled WGS sequence"/>
</dbReference>
<dbReference type="AlphaFoldDB" id="A0A545TAE7"/>
<dbReference type="RefSeq" id="WP_142905409.1">
    <property type="nucleotide sequence ID" value="NZ_ML660096.1"/>
</dbReference>